<dbReference type="Gene3D" id="3.20.20.70">
    <property type="entry name" value="Aldolase class I"/>
    <property type="match status" value="1"/>
</dbReference>
<dbReference type="SUPFAM" id="SSF51569">
    <property type="entry name" value="Aldolase"/>
    <property type="match status" value="1"/>
</dbReference>
<name>A0A4P8L624_9BACT</name>
<dbReference type="InterPro" id="IPR006218">
    <property type="entry name" value="DAHP1/KDSA"/>
</dbReference>
<evidence type="ECO:0000259" key="2">
    <source>
        <dbReference type="Pfam" id="PF00793"/>
    </source>
</evidence>
<feature type="domain" description="DAHP synthetase I/KDSA" evidence="2">
    <location>
        <begin position="7"/>
        <end position="61"/>
    </location>
</feature>
<dbReference type="PANTHER" id="PTHR43018:SF2">
    <property type="entry name" value="PHOSPHO-2-DEHYDRO-3-DEOXYHEPTONATE ALDOLASE"/>
    <property type="match status" value="1"/>
</dbReference>
<dbReference type="AlphaFoldDB" id="A0A4P8L624"/>
<dbReference type="RefSeq" id="WP_137424808.1">
    <property type="nucleotide sequence ID" value="NZ_CP040098.1"/>
</dbReference>
<sequence length="77" mass="8234">MLVVMHQKATQEQVDKVVQAIEGKGMAVGADGLMVEAHHQSEAALSDGAQSLLPEQFKQLCREAKPIFGLFAAAKEA</sequence>
<dbReference type="InterPro" id="IPR013785">
    <property type="entry name" value="Aldolase_TIM"/>
</dbReference>
<dbReference type="EMBL" id="CP040098">
    <property type="protein sequence ID" value="QCQ22545.1"/>
    <property type="molecule type" value="Genomic_DNA"/>
</dbReference>
<evidence type="ECO:0000313" key="3">
    <source>
        <dbReference type="EMBL" id="QCQ22545.1"/>
    </source>
</evidence>
<dbReference type="InterPro" id="IPR052899">
    <property type="entry name" value="Class-I_DAHP_synthase"/>
</dbReference>
<organism evidence="3 4">
    <name type="scientific">Desulfoglaeba alkanexedens ALDC</name>
    <dbReference type="NCBI Taxonomy" id="980445"/>
    <lineage>
        <taxon>Bacteria</taxon>
        <taxon>Pseudomonadati</taxon>
        <taxon>Thermodesulfobacteriota</taxon>
        <taxon>Syntrophobacteria</taxon>
        <taxon>Syntrophobacterales</taxon>
        <taxon>Syntrophobacteraceae</taxon>
        <taxon>Desulfoglaeba</taxon>
    </lineage>
</organism>
<evidence type="ECO:0000256" key="1">
    <source>
        <dbReference type="ARBA" id="ARBA00022679"/>
    </source>
</evidence>
<reference evidence="3 4" key="2">
    <citation type="submission" date="2019-05" db="EMBL/GenBank/DDBJ databases">
        <authorList>
            <person name="Suflita J.M."/>
            <person name="Marks C.R."/>
        </authorList>
    </citation>
    <scope>NUCLEOTIDE SEQUENCE [LARGE SCALE GENOMIC DNA]</scope>
    <source>
        <strain evidence="3 4">ALDC</strain>
    </source>
</reference>
<protein>
    <recommendedName>
        <fullName evidence="2">DAHP synthetase I/KDSA domain-containing protein</fullName>
    </recommendedName>
</protein>
<dbReference type="Proteomes" id="UP000298602">
    <property type="component" value="Chromosome"/>
</dbReference>
<dbReference type="Pfam" id="PF00793">
    <property type="entry name" value="DAHP_synth_1"/>
    <property type="match status" value="1"/>
</dbReference>
<keyword evidence="4" id="KW-1185">Reference proteome</keyword>
<dbReference type="GO" id="GO:0016740">
    <property type="term" value="F:transferase activity"/>
    <property type="evidence" value="ECO:0007669"/>
    <property type="project" value="UniProtKB-KW"/>
</dbReference>
<keyword evidence="1" id="KW-0808">Transferase</keyword>
<proteinExistence type="predicted"/>
<gene>
    <name evidence="3" type="ORF">FDQ92_10435</name>
</gene>
<accession>A0A4P8L624</accession>
<evidence type="ECO:0000313" key="4">
    <source>
        <dbReference type="Proteomes" id="UP000298602"/>
    </source>
</evidence>
<dbReference type="PANTHER" id="PTHR43018">
    <property type="entry name" value="PHOSPHO-2-DEHYDRO-3-DEOXYHEPTONATE ALDOLASE"/>
    <property type="match status" value="1"/>
</dbReference>
<reference evidence="3 4" key="1">
    <citation type="submission" date="2019-05" db="EMBL/GenBank/DDBJ databases">
        <title>The Complete Genome Sequence of the n-alkane-degrading Desulfoglaeba alkanexedens ALDC reveals multiple alkylsuccinate synthase gene clusters.</title>
        <authorList>
            <person name="Callaghan A.V."/>
            <person name="Davidova I.A."/>
            <person name="Duncan K.E."/>
            <person name="Morris B."/>
            <person name="McInerney M.J."/>
        </authorList>
    </citation>
    <scope>NUCLEOTIDE SEQUENCE [LARGE SCALE GENOMIC DNA]</scope>
    <source>
        <strain evidence="3 4">ALDC</strain>
    </source>
</reference>
<dbReference type="KEGG" id="dax:FDQ92_10435"/>